<feature type="domain" description="Serine hydrolase" evidence="2">
    <location>
        <begin position="1"/>
        <end position="208"/>
    </location>
</feature>
<organism evidence="3 4">
    <name type="scientific">Globisporangium ultimum (strain ATCC 200006 / CBS 805.95 / DAOM BR144)</name>
    <name type="common">Pythium ultimum</name>
    <dbReference type="NCBI Taxonomy" id="431595"/>
    <lineage>
        <taxon>Eukaryota</taxon>
        <taxon>Sar</taxon>
        <taxon>Stramenopiles</taxon>
        <taxon>Oomycota</taxon>
        <taxon>Peronosporomycetes</taxon>
        <taxon>Pythiales</taxon>
        <taxon>Pythiaceae</taxon>
        <taxon>Globisporangium</taxon>
    </lineage>
</organism>
<dbReference type="PANTHER" id="PTHR48070:SF6">
    <property type="entry name" value="ESTERASE OVCA2"/>
    <property type="match status" value="1"/>
</dbReference>
<dbReference type="InterPro" id="IPR050593">
    <property type="entry name" value="LovG"/>
</dbReference>
<dbReference type="GO" id="GO:0005634">
    <property type="term" value="C:nucleus"/>
    <property type="evidence" value="ECO:0007669"/>
    <property type="project" value="TreeGrafter"/>
</dbReference>
<dbReference type="VEuPathDB" id="FungiDB:PYU1_G000841"/>
<dbReference type="GO" id="GO:0005737">
    <property type="term" value="C:cytoplasm"/>
    <property type="evidence" value="ECO:0007669"/>
    <property type="project" value="TreeGrafter"/>
</dbReference>
<protein>
    <recommendedName>
        <fullName evidence="2">Serine hydrolase domain-containing protein</fullName>
    </recommendedName>
</protein>
<evidence type="ECO:0000313" key="4">
    <source>
        <dbReference type="Proteomes" id="UP000019132"/>
    </source>
</evidence>
<dbReference type="Pfam" id="PF03959">
    <property type="entry name" value="FSH1"/>
    <property type="match status" value="1"/>
</dbReference>
<reference evidence="4" key="2">
    <citation type="submission" date="2010-04" db="EMBL/GenBank/DDBJ databases">
        <authorList>
            <person name="Buell R."/>
            <person name="Hamilton J."/>
            <person name="Hostetler J."/>
        </authorList>
    </citation>
    <scope>NUCLEOTIDE SEQUENCE [LARGE SCALE GENOMIC DNA]</scope>
    <source>
        <strain evidence="4">DAOM:BR144</strain>
    </source>
</reference>
<evidence type="ECO:0000313" key="3">
    <source>
        <dbReference type="EnsemblProtists" id="PYU1_T000841"/>
    </source>
</evidence>
<name>K3W7A0_GLOUD</name>
<reference evidence="3" key="3">
    <citation type="submission" date="2015-02" db="UniProtKB">
        <authorList>
            <consortium name="EnsemblProtists"/>
        </authorList>
    </citation>
    <scope>IDENTIFICATION</scope>
    <source>
        <strain evidence="3">DAOM BR144</strain>
    </source>
</reference>
<dbReference type="GO" id="GO:0016787">
    <property type="term" value="F:hydrolase activity"/>
    <property type="evidence" value="ECO:0007669"/>
    <property type="project" value="UniProtKB-KW"/>
</dbReference>
<proteinExistence type="predicted"/>
<dbReference type="OMA" id="WPEPVIQ"/>
<keyword evidence="1" id="KW-0378">Hydrolase</keyword>
<accession>K3W7A0</accession>
<dbReference type="InterPro" id="IPR029058">
    <property type="entry name" value="AB_hydrolase_fold"/>
</dbReference>
<evidence type="ECO:0000259" key="2">
    <source>
        <dbReference type="Pfam" id="PF03959"/>
    </source>
</evidence>
<dbReference type="InterPro" id="IPR005645">
    <property type="entry name" value="FSH-like_dom"/>
</dbReference>
<dbReference type="HOGENOM" id="CLU_051938_2_3_1"/>
<dbReference type="PANTHER" id="PTHR48070">
    <property type="entry name" value="ESTERASE OVCA2"/>
    <property type="match status" value="1"/>
</dbReference>
<dbReference type="InParanoid" id="K3W7A0"/>
<dbReference type="EMBL" id="GL376620">
    <property type="status" value="NOT_ANNOTATED_CDS"/>
    <property type="molecule type" value="Genomic_DNA"/>
</dbReference>
<dbReference type="AlphaFoldDB" id="K3W7A0"/>
<dbReference type="STRING" id="431595.K3W7A0"/>
<reference evidence="4" key="1">
    <citation type="journal article" date="2010" name="Genome Biol.">
        <title>Genome sequence of the necrotrophic plant pathogen Pythium ultimum reveals original pathogenicity mechanisms and effector repertoire.</title>
        <authorList>
            <person name="Levesque C.A."/>
            <person name="Brouwer H."/>
            <person name="Cano L."/>
            <person name="Hamilton J.P."/>
            <person name="Holt C."/>
            <person name="Huitema E."/>
            <person name="Raffaele S."/>
            <person name="Robideau G.P."/>
            <person name="Thines M."/>
            <person name="Win J."/>
            <person name="Zerillo M.M."/>
            <person name="Beakes G.W."/>
            <person name="Boore J.L."/>
            <person name="Busam D."/>
            <person name="Dumas B."/>
            <person name="Ferriera S."/>
            <person name="Fuerstenberg S.I."/>
            <person name="Gachon C.M."/>
            <person name="Gaulin E."/>
            <person name="Govers F."/>
            <person name="Grenville-Briggs L."/>
            <person name="Horner N."/>
            <person name="Hostetler J."/>
            <person name="Jiang R.H."/>
            <person name="Johnson J."/>
            <person name="Krajaejun T."/>
            <person name="Lin H."/>
            <person name="Meijer H.J."/>
            <person name="Moore B."/>
            <person name="Morris P."/>
            <person name="Phuntmart V."/>
            <person name="Puiu D."/>
            <person name="Shetty J."/>
            <person name="Stajich J.E."/>
            <person name="Tripathy S."/>
            <person name="Wawra S."/>
            <person name="van West P."/>
            <person name="Whitty B.R."/>
            <person name="Coutinho P.M."/>
            <person name="Henrissat B."/>
            <person name="Martin F."/>
            <person name="Thomas P.D."/>
            <person name="Tyler B.M."/>
            <person name="De Vries R.P."/>
            <person name="Kamoun S."/>
            <person name="Yandell M."/>
            <person name="Tisserat N."/>
            <person name="Buell C.R."/>
        </authorList>
    </citation>
    <scope>NUCLEOTIDE SEQUENCE</scope>
    <source>
        <strain evidence="4">DAOM:BR144</strain>
    </source>
</reference>
<dbReference type="EnsemblProtists" id="PYU1_T000841">
    <property type="protein sequence ID" value="PYU1_T000841"/>
    <property type="gene ID" value="PYU1_G000841"/>
</dbReference>
<dbReference type="Gene3D" id="3.40.50.1820">
    <property type="entry name" value="alpha/beta hydrolase"/>
    <property type="match status" value="1"/>
</dbReference>
<dbReference type="eggNOG" id="KOG2551">
    <property type="taxonomic scope" value="Eukaryota"/>
</dbReference>
<sequence>MADKLRVLCLHGYGQDGETLRGRIAAFRRAFKSSVEFVCIDGPLLSEPRDKDDSTSTEQEGALAQPQGRSWFRFQRNEDGEGYTLSYVNETIAYIKAVCREQGPFDGILGFSQGGTTASLVLQNQHEEPEDSPFVFKFGIFISAPQPGDPRVGNPALKLAMPTLHVIGETDAVIEPARSKKVAEGFVDPRVFMHPGGHYIPTNKEPKDAFRDFFKQLKELQAKA</sequence>
<evidence type="ECO:0000256" key="1">
    <source>
        <dbReference type="ARBA" id="ARBA00022801"/>
    </source>
</evidence>
<dbReference type="Proteomes" id="UP000019132">
    <property type="component" value="Unassembled WGS sequence"/>
</dbReference>
<keyword evidence="4" id="KW-1185">Reference proteome</keyword>
<dbReference type="SUPFAM" id="SSF53474">
    <property type="entry name" value="alpha/beta-Hydrolases"/>
    <property type="match status" value="1"/>
</dbReference>